<dbReference type="RefSeq" id="XP_018002997.1">
    <property type="nucleotide sequence ID" value="XM_018142056.1"/>
</dbReference>
<dbReference type="CDD" id="cd12148">
    <property type="entry name" value="fungal_TF_MHR"/>
    <property type="match status" value="1"/>
</dbReference>
<dbReference type="GO" id="GO:0003677">
    <property type="term" value="F:DNA binding"/>
    <property type="evidence" value="ECO:0007669"/>
    <property type="project" value="InterPro"/>
</dbReference>
<keyword evidence="4" id="KW-0804">Transcription</keyword>
<dbReference type="GO" id="GO:0008270">
    <property type="term" value="F:zinc ion binding"/>
    <property type="evidence" value="ECO:0007669"/>
    <property type="project" value="InterPro"/>
</dbReference>
<feature type="domain" description="Xylanolytic transcriptional activator regulatory" evidence="6">
    <location>
        <begin position="143"/>
        <end position="214"/>
    </location>
</feature>
<dbReference type="SMART" id="SM00906">
    <property type="entry name" value="Fungal_trans"/>
    <property type="match status" value="1"/>
</dbReference>
<keyword evidence="2" id="KW-0479">Metal-binding</keyword>
<comment type="subcellular location">
    <subcellularLocation>
        <location evidence="1">Nucleus</location>
    </subcellularLocation>
</comment>
<sequence>MTPETVNSRSPSLASHTLPRVPSIVQPVFDVSAVSLDDGLVMRMFEAFFQHVHPIPLYSFFHKASLVQRFEAGQLDTSLILSMIGMTCQLLDMGPGLREYGAACLQEAEALVLKNIGTPSVVMIQCLVLIIRHHAHQRRFRKAFMLFAIASRCAYALRLNYESPSLCFLAQESRRRLMWSLYIIDTTMAGGARELVMCPTSSIHIQLPCQERNFEFDLAQETEPLQPEPKKALAESVGSLGMYVRLLWLRHRILQTTKDAVLFGGYHVEEFPTKVHQLESELEDFEMSLPQSFRFSEKNLLLRAYSPRLCPYLLIHVWYRQLYCDLYRVTLRGLAEAIPDPEMDRMDEGFLRDCRKKCLQNGIELAEVFKSFKRSELVVR</sequence>
<evidence type="ECO:0000256" key="4">
    <source>
        <dbReference type="ARBA" id="ARBA00023163"/>
    </source>
</evidence>
<keyword evidence="3" id="KW-0805">Transcription regulation</keyword>
<dbReference type="PANTHER" id="PTHR47338:SF7">
    <property type="entry name" value="ZN(II)2CYS6 TRANSCRIPTION FACTOR (EUROFUNG)"/>
    <property type="match status" value="1"/>
</dbReference>
<evidence type="ECO:0000256" key="1">
    <source>
        <dbReference type="ARBA" id="ARBA00004123"/>
    </source>
</evidence>
<evidence type="ECO:0000256" key="3">
    <source>
        <dbReference type="ARBA" id="ARBA00023015"/>
    </source>
</evidence>
<dbReference type="Pfam" id="PF04082">
    <property type="entry name" value="Fungal_trans"/>
    <property type="match status" value="1"/>
</dbReference>
<dbReference type="GeneID" id="28733936"/>
<dbReference type="PANTHER" id="PTHR47338">
    <property type="entry name" value="ZN(II)2CYS6 TRANSCRIPTION FACTOR (EUROFUNG)-RELATED"/>
    <property type="match status" value="1"/>
</dbReference>
<dbReference type="GO" id="GO:0006351">
    <property type="term" value="P:DNA-templated transcription"/>
    <property type="evidence" value="ECO:0007669"/>
    <property type="project" value="InterPro"/>
</dbReference>
<keyword evidence="8" id="KW-1185">Reference proteome</keyword>
<evidence type="ECO:0000259" key="6">
    <source>
        <dbReference type="SMART" id="SM00906"/>
    </source>
</evidence>
<protein>
    <recommendedName>
        <fullName evidence="6">Xylanolytic transcriptional activator regulatory domain-containing protein</fullName>
    </recommendedName>
</protein>
<dbReference type="GO" id="GO:0000981">
    <property type="term" value="F:DNA-binding transcription factor activity, RNA polymerase II-specific"/>
    <property type="evidence" value="ECO:0007669"/>
    <property type="project" value="InterPro"/>
</dbReference>
<dbReference type="Proteomes" id="UP000038010">
    <property type="component" value="Unassembled WGS sequence"/>
</dbReference>
<dbReference type="STRING" id="1664694.A0A0N1HDG7"/>
<dbReference type="EMBL" id="LFJN01000006">
    <property type="protein sequence ID" value="KPI43034.1"/>
    <property type="molecule type" value="Genomic_DNA"/>
</dbReference>
<evidence type="ECO:0000313" key="8">
    <source>
        <dbReference type="Proteomes" id="UP000038010"/>
    </source>
</evidence>
<dbReference type="OrthoDB" id="2563500at2759"/>
<evidence type="ECO:0000313" key="7">
    <source>
        <dbReference type="EMBL" id="KPI43034.1"/>
    </source>
</evidence>
<comment type="caution">
    <text evidence="7">The sequence shown here is derived from an EMBL/GenBank/DDBJ whole genome shotgun (WGS) entry which is preliminary data.</text>
</comment>
<dbReference type="GO" id="GO:0005634">
    <property type="term" value="C:nucleus"/>
    <property type="evidence" value="ECO:0007669"/>
    <property type="project" value="UniProtKB-SubCell"/>
</dbReference>
<name>A0A0N1HDG7_9EURO</name>
<gene>
    <name evidence="7" type="ORF">AB675_2111</name>
</gene>
<organism evidence="7 8">
    <name type="scientific">Cyphellophora attinorum</name>
    <dbReference type="NCBI Taxonomy" id="1664694"/>
    <lineage>
        <taxon>Eukaryota</taxon>
        <taxon>Fungi</taxon>
        <taxon>Dikarya</taxon>
        <taxon>Ascomycota</taxon>
        <taxon>Pezizomycotina</taxon>
        <taxon>Eurotiomycetes</taxon>
        <taxon>Chaetothyriomycetidae</taxon>
        <taxon>Chaetothyriales</taxon>
        <taxon>Cyphellophoraceae</taxon>
        <taxon>Cyphellophora</taxon>
    </lineage>
</organism>
<proteinExistence type="predicted"/>
<dbReference type="InterPro" id="IPR007219">
    <property type="entry name" value="XnlR_reg_dom"/>
</dbReference>
<accession>A0A0N1HDG7</accession>
<dbReference type="AlphaFoldDB" id="A0A0N1HDG7"/>
<reference evidence="7 8" key="1">
    <citation type="submission" date="2015-06" db="EMBL/GenBank/DDBJ databases">
        <title>Draft genome of the ant-associated black yeast Phialophora attae CBS 131958.</title>
        <authorList>
            <person name="Moreno L.F."/>
            <person name="Stielow B.J."/>
            <person name="de Hoog S."/>
            <person name="Vicente V.A."/>
            <person name="Weiss V.A."/>
            <person name="de Vries M."/>
            <person name="Cruz L.M."/>
            <person name="Souza E.M."/>
        </authorList>
    </citation>
    <scope>NUCLEOTIDE SEQUENCE [LARGE SCALE GENOMIC DNA]</scope>
    <source>
        <strain evidence="7 8">CBS 131958</strain>
    </source>
</reference>
<evidence type="ECO:0000256" key="2">
    <source>
        <dbReference type="ARBA" id="ARBA00022723"/>
    </source>
</evidence>
<keyword evidence="5" id="KW-0539">Nucleus</keyword>
<dbReference type="VEuPathDB" id="FungiDB:AB675_2111"/>
<dbReference type="InterPro" id="IPR050815">
    <property type="entry name" value="TF_fung"/>
</dbReference>
<evidence type="ECO:0000256" key="5">
    <source>
        <dbReference type="ARBA" id="ARBA00023242"/>
    </source>
</evidence>